<keyword evidence="1" id="KW-0677">Repeat</keyword>
<dbReference type="PANTHER" id="PTHR46388:SF2">
    <property type="entry name" value="NHL REPEAT-CONTAINING PROTEIN 2"/>
    <property type="match status" value="1"/>
</dbReference>
<dbReference type="VEuPathDB" id="FungiDB:SDRG_14920"/>
<dbReference type="AlphaFoldDB" id="T0PPC7"/>
<feature type="region of interest" description="Disordered" evidence="2">
    <location>
        <begin position="1"/>
        <end position="21"/>
    </location>
</feature>
<dbReference type="InterPro" id="IPR011042">
    <property type="entry name" value="6-blade_b-propeller_TolB-like"/>
</dbReference>
<evidence type="ECO:0000313" key="4">
    <source>
        <dbReference type="EMBL" id="EQC27299.1"/>
    </source>
</evidence>
<dbReference type="PANTHER" id="PTHR46388">
    <property type="entry name" value="NHL REPEAT-CONTAINING PROTEIN 2"/>
    <property type="match status" value="1"/>
</dbReference>
<feature type="compositionally biased region" description="Low complexity" evidence="2">
    <location>
        <begin position="255"/>
        <end position="272"/>
    </location>
</feature>
<dbReference type="InterPro" id="IPR001258">
    <property type="entry name" value="NHL_repeat"/>
</dbReference>
<feature type="region of interest" description="Disordered" evidence="2">
    <location>
        <begin position="255"/>
        <end position="284"/>
    </location>
</feature>
<protein>
    <submittedName>
        <fullName evidence="4">Uncharacterized protein</fullName>
    </submittedName>
</protein>
<dbReference type="Pfam" id="PF01436">
    <property type="entry name" value="NHL"/>
    <property type="match status" value="1"/>
</dbReference>
<keyword evidence="5" id="KW-1185">Reference proteome</keyword>
<reference evidence="4 5" key="1">
    <citation type="submission" date="2012-04" db="EMBL/GenBank/DDBJ databases">
        <title>The Genome Sequence of Saprolegnia declina VS20.</title>
        <authorList>
            <consortium name="The Broad Institute Genome Sequencing Platform"/>
            <person name="Russ C."/>
            <person name="Nusbaum C."/>
            <person name="Tyler B."/>
            <person name="van West P."/>
            <person name="Dieguez-Uribeondo J."/>
            <person name="de Bruijn I."/>
            <person name="Tripathy S."/>
            <person name="Jiang R."/>
            <person name="Young S.K."/>
            <person name="Zeng Q."/>
            <person name="Gargeya S."/>
            <person name="Fitzgerald M."/>
            <person name="Haas B."/>
            <person name="Abouelleil A."/>
            <person name="Alvarado L."/>
            <person name="Arachchi H.M."/>
            <person name="Berlin A."/>
            <person name="Chapman S.B."/>
            <person name="Goldberg J."/>
            <person name="Griggs A."/>
            <person name="Gujja S."/>
            <person name="Hansen M."/>
            <person name="Howarth C."/>
            <person name="Imamovic A."/>
            <person name="Larimer J."/>
            <person name="McCowen C."/>
            <person name="Montmayeur A."/>
            <person name="Murphy C."/>
            <person name="Neiman D."/>
            <person name="Pearson M."/>
            <person name="Priest M."/>
            <person name="Roberts A."/>
            <person name="Saif S."/>
            <person name="Shea T."/>
            <person name="Sisk P."/>
            <person name="Sykes S."/>
            <person name="Wortman J."/>
            <person name="Nusbaum C."/>
            <person name="Birren B."/>
        </authorList>
    </citation>
    <scope>NUCLEOTIDE SEQUENCE [LARGE SCALE GENOMIC DNA]</scope>
    <source>
        <strain evidence="4 5">VS20</strain>
    </source>
</reference>
<dbReference type="eggNOG" id="KOG2177">
    <property type="taxonomic scope" value="Eukaryota"/>
</dbReference>
<dbReference type="InParanoid" id="T0PPC7"/>
<organism evidence="4 5">
    <name type="scientific">Saprolegnia diclina (strain VS20)</name>
    <dbReference type="NCBI Taxonomy" id="1156394"/>
    <lineage>
        <taxon>Eukaryota</taxon>
        <taxon>Sar</taxon>
        <taxon>Stramenopiles</taxon>
        <taxon>Oomycota</taxon>
        <taxon>Saprolegniomycetes</taxon>
        <taxon>Saprolegniales</taxon>
        <taxon>Saprolegniaceae</taxon>
        <taxon>Saprolegnia</taxon>
    </lineage>
</organism>
<feature type="transmembrane region" description="Helical" evidence="3">
    <location>
        <begin position="228"/>
        <end position="249"/>
    </location>
</feature>
<feature type="compositionally biased region" description="Pro residues" evidence="2">
    <location>
        <begin position="273"/>
        <end position="283"/>
    </location>
</feature>
<proteinExistence type="predicted"/>
<name>T0PPC7_SAPDV</name>
<gene>
    <name evidence="4" type="ORF">SDRG_14920</name>
</gene>
<evidence type="ECO:0000313" key="5">
    <source>
        <dbReference type="Proteomes" id="UP000030762"/>
    </source>
</evidence>
<accession>T0PPC7</accession>
<keyword evidence="3" id="KW-0812">Transmembrane</keyword>
<dbReference type="Proteomes" id="UP000030762">
    <property type="component" value="Unassembled WGS sequence"/>
</dbReference>
<dbReference type="OrthoDB" id="342730at2759"/>
<dbReference type="STRING" id="1156394.T0PPC7"/>
<keyword evidence="3" id="KW-0472">Membrane</keyword>
<dbReference type="GeneID" id="19955647"/>
<dbReference type="Gene3D" id="2.120.10.30">
    <property type="entry name" value="TolB, C-terminal domain"/>
    <property type="match status" value="2"/>
</dbReference>
<sequence length="594" mass="60892">MSTAETLATGDAPGDPASSRLEAAPDCVSVDLHTSHALVPPKHQPSNTRNAEYGSLRVFLRLVQVSPPMRLQLLLDAAKDLASTHDQGLFHGDVSCATIGVCDAIGGGYKASLSAPRDLQIEDKMRLADAQTADLCAFGSCLIEAFRGLVDAKMDLSDRRPETMPVDLWTLANGLTCPPLSERKSIANVIVTLDAMVQQTQTRTTYILDDVSTGKDSAAPRRQRRKRLYGLGLLVAALICIIGLCVAFIPSSNEATSTSNAPAPTTSTVTTPTPTPASTPPPVANRSYTVSTFVGNGVITNFTSLASLTGDAYSLFVADSSSSIMRIDLASNKLTPLAGSASSTGFLNGVNASARFSYIGGLAHASDGTLLVADAGNNAVRTVDPNGVVATLAGTGATGSADGSASAATFYGPMGIAVGTNRVLVADAYNAKVRSISAGTVSTFSGPGAVGLASIPTYNYPLGVAQAPSGVVYVTDGNLVRKIGLDGSVTDIGSGTAGHADGHGASAAFNEPNGIVADSDGIVYVVDGLNHCIRAIDTDDNVITIAGTPGVSGDVNGAGNSATFNYPTYIYVDASGALYVTDSVSLSVRRLVYT</sequence>
<dbReference type="SUPFAM" id="SSF63829">
    <property type="entry name" value="Calcium-dependent phosphotriesterase"/>
    <property type="match status" value="1"/>
</dbReference>
<evidence type="ECO:0000256" key="1">
    <source>
        <dbReference type="ARBA" id="ARBA00022737"/>
    </source>
</evidence>
<evidence type="ECO:0000256" key="3">
    <source>
        <dbReference type="SAM" id="Phobius"/>
    </source>
</evidence>
<dbReference type="EMBL" id="JH767211">
    <property type="protein sequence ID" value="EQC27299.1"/>
    <property type="molecule type" value="Genomic_DNA"/>
</dbReference>
<dbReference type="RefSeq" id="XP_008619302.1">
    <property type="nucleotide sequence ID" value="XM_008621080.1"/>
</dbReference>
<keyword evidence="3" id="KW-1133">Transmembrane helix</keyword>
<evidence type="ECO:0000256" key="2">
    <source>
        <dbReference type="SAM" id="MobiDB-lite"/>
    </source>
</evidence>